<keyword evidence="1" id="KW-0812">Transmembrane</keyword>
<dbReference type="Proteomes" id="UP000568446">
    <property type="component" value="Unassembled WGS sequence"/>
</dbReference>
<feature type="transmembrane region" description="Helical" evidence="1">
    <location>
        <begin position="155"/>
        <end position="177"/>
    </location>
</feature>
<organism evidence="2 3">
    <name type="scientific">Marine Group I thaumarchaeote</name>
    <dbReference type="NCBI Taxonomy" id="2511932"/>
    <lineage>
        <taxon>Archaea</taxon>
        <taxon>Nitrososphaerota</taxon>
        <taxon>Marine Group I</taxon>
    </lineage>
</organism>
<evidence type="ECO:0008006" key="4">
    <source>
        <dbReference type="Google" id="ProtNLM"/>
    </source>
</evidence>
<evidence type="ECO:0000313" key="2">
    <source>
        <dbReference type="EMBL" id="NWJ29683.1"/>
    </source>
</evidence>
<keyword evidence="1" id="KW-1133">Transmembrane helix</keyword>
<gene>
    <name evidence="2" type="ORF">HX850_02020</name>
</gene>
<proteinExistence type="predicted"/>
<name>A0A7K4ML42_9ARCH</name>
<feature type="transmembrane region" description="Helical" evidence="1">
    <location>
        <begin position="58"/>
        <end position="79"/>
    </location>
</feature>
<feature type="transmembrane region" description="Helical" evidence="1">
    <location>
        <begin position="12"/>
        <end position="38"/>
    </location>
</feature>
<accession>A0A7K4ML42</accession>
<sequence>MKLIQRISNSTLAKPTTLVSIVLILAVIGPIVTVSAGFWDAISHLQQEMEFFWSIQHIVVYTGVSLTVCAAIIGCILLFRKLTRRSLKTGIKLVIIGSVIQLISGFGDSLSHDIFGIDGLVSWSHQPLELGLVLASLGGVLILKNREHTKLKVFLPFSIVTFLFFTTWLIFNLFLIFGHTIQCIPVYQIFSSGCSIL</sequence>
<reference evidence="2 3" key="1">
    <citation type="journal article" date="2019" name="Environ. Microbiol.">
        <title>Genomics insights into ecotype formation of ammonia-oxidizing archaea in the deep ocean.</title>
        <authorList>
            <person name="Wang Y."/>
            <person name="Huang J.M."/>
            <person name="Cui G.J."/>
            <person name="Nunoura T."/>
            <person name="Takaki Y."/>
            <person name="Li W.L."/>
            <person name="Li J."/>
            <person name="Gao Z.M."/>
            <person name="Takai K."/>
            <person name="Zhang A.Q."/>
            <person name="Stepanauskas R."/>
        </authorList>
    </citation>
    <scope>NUCLEOTIDE SEQUENCE [LARGE SCALE GENOMIC DNA]</scope>
    <source>
        <strain evidence="2 3">C4</strain>
    </source>
</reference>
<dbReference type="AlphaFoldDB" id="A0A7K4ML42"/>
<dbReference type="EMBL" id="JACATK010000005">
    <property type="protein sequence ID" value="NWJ29683.1"/>
    <property type="molecule type" value="Genomic_DNA"/>
</dbReference>
<evidence type="ECO:0000313" key="3">
    <source>
        <dbReference type="Proteomes" id="UP000568446"/>
    </source>
</evidence>
<keyword evidence="1" id="KW-0472">Membrane</keyword>
<evidence type="ECO:0000256" key="1">
    <source>
        <dbReference type="SAM" id="Phobius"/>
    </source>
</evidence>
<comment type="caution">
    <text evidence="2">The sequence shown here is derived from an EMBL/GenBank/DDBJ whole genome shotgun (WGS) entry which is preliminary data.</text>
</comment>
<protein>
    <recommendedName>
        <fullName evidence="4">DUF998 domain-containing protein</fullName>
    </recommendedName>
</protein>